<dbReference type="EMBL" id="LKAM01000001">
    <property type="protein sequence ID" value="KUM50521.1"/>
    <property type="molecule type" value="Genomic_DNA"/>
</dbReference>
<gene>
    <name evidence="1" type="ORF">ABT39_MTgene364</name>
</gene>
<reference evidence="1" key="1">
    <citation type="journal article" date="2015" name="Genome Biol. Evol.">
        <title>Organellar Genomes of White Spruce (Picea glauca): Assembly and Annotation.</title>
        <authorList>
            <person name="Jackman S.D."/>
            <person name="Warren R.L."/>
            <person name="Gibb E.A."/>
            <person name="Vandervalk B.P."/>
            <person name="Mohamadi H."/>
            <person name="Chu J."/>
            <person name="Raymond A."/>
            <person name="Pleasance S."/>
            <person name="Coope R."/>
            <person name="Wildung M.R."/>
            <person name="Ritland C.E."/>
            <person name="Bousquet J."/>
            <person name="Jones S.J."/>
            <person name="Bohlmann J."/>
            <person name="Birol I."/>
        </authorList>
    </citation>
    <scope>NUCLEOTIDE SEQUENCE [LARGE SCALE GENOMIC DNA]</scope>
    <source>
        <tissue evidence="1">Flushing bud</tissue>
    </source>
</reference>
<dbReference type="AlphaFoldDB" id="A0A101M3R3"/>
<name>A0A101M3R3_PICGL</name>
<geneLocation type="mitochondrion" evidence="1"/>
<keyword evidence="1" id="KW-0496">Mitochondrion</keyword>
<evidence type="ECO:0000313" key="1">
    <source>
        <dbReference type="EMBL" id="KUM50521.1"/>
    </source>
</evidence>
<proteinExistence type="predicted"/>
<organism evidence="1">
    <name type="scientific">Picea glauca</name>
    <name type="common">White spruce</name>
    <name type="synonym">Pinus glauca</name>
    <dbReference type="NCBI Taxonomy" id="3330"/>
    <lineage>
        <taxon>Eukaryota</taxon>
        <taxon>Viridiplantae</taxon>
        <taxon>Streptophyta</taxon>
        <taxon>Embryophyta</taxon>
        <taxon>Tracheophyta</taxon>
        <taxon>Spermatophyta</taxon>
        <taxon>Pinopsida</taxon>
        <taxon>Pinidae</taxon>
        <taxon>Conifers I</taxon>
        <taxon>Pinales</taxon>
        <taxon>Pinaceae</taxon>
        <taxon>Picea</taxon>
    </lineage>
</organism>
<accession>A0A101M3R3</accession>
<protein>
    <submittedName>
        <fullName evidence="1">Uncharacterized protein</fullName>
    </submittedName>
</protein>
<comment type="caution">
    <text evidence="1">The sequence shown here is derived from an EMBL/GenBank/DDBJ whole genome shotgun (WGS) entry which is preliminary data.</text>
</comment>
<sequence length="42" mass="4695">MFTRDTNHTPRVISMPVFAPGIRVLLDGLLSSASRHTPARFE</sequence>